<dbReference type="InterPro" id="IPR059064">
    <property type="entry name" value="TYRAAT2_C"/>
</dbReference>
<evidence type="ECO:0000313" key="4">
    <source>
        <dbReference type="EMBL" id="KAG9445441.1"/>
    </source>
</evidence>
<proteinExistence type="predicted"/>
<dbReference type="Gene3D" id="3.40.50.720">
    <property type="entry name" value="NAD(P)-binding Rossmann-like Domain"/>
    <property type="match status" value="1"/>
</dbReference>
<dbReference type="EMBL" id="JAINDJ010000006">
    <property type="protein sequence ID" value="KAG9445441.1"/>
    <property type="molecule type" value="Genomic_DNA"/>
</dbReference>
<dbReference type="PROSITE" id="PS51176">
    <property type="entry name" value="PDH_ADH"/>
    <property type="match status" value="1"/>
</dbReference>
<evidence type="ECO:0000256" key="1">
    <source>
        <dbReference type="ARBA" id="ARBA00023002"/>
    </source>
</evidence>
<dbReference type="Pfam" id="PF02153">
    <property type="entry name" value="PDH_N"/>
    <property type="match status" value="1"/>
</dbReference>
<evidence type="ECO:0000313" key="5">
    <source>
        <dbReference type="Proteomes" id="UP000825729"/>
    </source>
</evidence>
<name>A0AAV7ECD9_ARIFI</name>
<dbReference type="Proteomes" id="UP000825729">
    <property type="component" value="Unassembled WGS sequence"/>
</dbReference>
<dbReference type="PANTHER" id="PTHR43207">
    <property type="entry name" value="AROGENATE DEHYDROGENASE-RELATED"/>
    <property type="match status" value="1"/>
</dbReference>
<comment type="caution">
    <text evidence="4">The sequence shown here is derived from an EMBL/GenBank/DDBJ whole genome shotgun (WGS) entry which is preliminary data.</text>
</comment>
<gene>
    <name evidence="4" type="ORF">H6P81_016781</name>
</gene>
<dbReference type="GO" id="GO:0033730">
    <property type="term" value="F:arogenate dehydrogenase (NADP+) activity"/>
    <property type="evidence" value="ECO:0007669"/>
    <property type="project" value="InterPro"/>
</dbReference>
<feature type="coiled-coil region" evidence="2">
    <location>
        <begin position="239"/>
        <end position="266"/>
    </location>
</feature>
<dbReference type="GO" id="GO:0006571">
    <property type="term" value="P:tyrosine biosynthetic process"/>
    <property type="evidence" value="ECO:0007669"/>
    <property type="project" value="InterPro"/>
</dbReference>
<dbReference type="PANTHER" id="PTHR43207:SF3">
    <property type="entry name" value="AROGENATE DEHYDROGENASE 1, CHLOROPLASTIC-LIKE"/>
    <property type="match status" value="1"/>
</dbReference>
<dbReference type="GO" id="GO:0004665">
    <property type="term" value="F:prephenate dehydrogenase (NADP+) activity"/>
    <property type="evidence" value="ECO:0007669"/>
    <property type="project" value="InterPro"/>
</dbReference>
<dbReference type="InterPro" id="IPR046826">
    <property type="entry name" value="PDH_N"/>
</dbReference>
<accession>A0AAV7ECD9</accession>
<feature type="domain" description="Prephenate/arogenate dehydrogenase" evidence="3">
    <location>
        <begin position="15"/>
        <end position="267"/>
    </location>
</feature>
<dbReference type="Pfam" id="PF26213">
    <property type="entry name" value="TYRAAT1_C"/>
    <property type="match status" value="1"/>
</dbReference>
<keyword evidence="5" id="KW-1185">Reference proteome</keyword>
<dbReference type="InterPro" id="IPR036291">
    <property type="entry name" value="NAD(P)-bd_dom_sf"/>
</dbReference>
<dbReference type="SUPFAM" id="SSF51735">
    <property type="entry name" value="NAD(P)-binding Rossmann-fold domains"/>
    <property type="match status" value="1"/>
</dbReference>
<dbReference type="GO" id="GO:0008977">
    <property type="term" value="F:prephenate dehydrogenase (NAD+) activity"/>
    <property type="evidence" value="ECO:0007669"/>
    <property type="project" value="InterPro"/>
</dbReference>
<sequence length="267" mass="30378">MASSPKDYGLRLETLKIGIVGFGPFAQFLAKTMIKQGHSLAATSRSDYSHLCSQMGVKFFRDMTRFFEEESDVVLLSTSIISLSQVVQSIPFGLLRKRVLFVDVLSVKEHPRDLLLNVLPDDCDLVCTHPMFGPESGKNGWKGLPLVFERVRVRDLNLCSTFLGIFEREGCSLVEMTCQEHDKLAARSQFVTHTIGRMLSEMEIEPTPIDTKGFQMLLQLKETTCTDSFDLYLGLFKHNRFAIEELNNMERALQTVKNKLLEEMEKQ</sequence>
<keyword evidence="2" id="KW-0175">Coiled coil</keyword>
<reference evidence="4 5" key="1">
    <citation type="submission" date="2021-07" db="EMBL/GenBank/DDBJ databases">
        <title>The Aristolochia fimbriata genome: insights into angiosperm evolution, floral development and chemical biosynthesis.</title>
        <authorList>
            <person name="Jiao Y."/>
        </authorList>
    </citation>
    <scope>NUCLEOTIDE SEQUENCE [LARGE SCALE GENOMIC DNA]</scope>
    <source>
        <strain evidence="4">IBCAS-2021</strain>
        <tissue evidence="4">Leaf</tissue>
    </source>
</reference>
<dbReference type="GO" id="GO:0070403">
    <property type="term" value="F:NAD+ binding"/>
    <property type="evidence" value="ECO:0007669"/>
    <property type="project" value="InterPro"/>
</dbReference>
<protein>
    <recommendedName>
        <fullName evidence="3">Prephenate/arogenate dehydrogenase domain-containing protein</fullName>
    </recommendedName>
</protein>
<dbReference type="InterPro" id="IPR045011">
    <property type="entry name" value="TYRAAT1/2"/>
</dbReference>
<keyword evidence="1" id="KW-0560">Oxidoreductase</keyword>
<dbReference type="AlphaFoldDB" id="A0AAV7ECD9"/>
<evidence type="ECO:0000256" key="2">
    <source>
        <dbReference type="SAM" id="Coils"/>
    </source>
</evidence>
<evidence type="ECO:0000259" key="3">
    <source>
        <dbReference type="PROSITE" id="PS51176"/>
    </source>
</evidence>
<dbReference type="InterPro" id="IPR003099">
    <property type="entry name" value="Prephen_DH"/>
</dbReference>
<organism evidence="4 5">
    <name type="scientific">Aristolochia fimbriata</name>
    <name type="common">White veined hardy Dutchman's pipe vine</name>
    <dbReference type="NCBI Taxonomy" id="158543"/>
    <lineage>
        <taxon>Eukaryota</taxon>
        <taxon>Viridiplantae</taxon>
        <taxon>Streptophyta</taxon>
        <taxon>Embryophyta</taxon>
        <taxon>Tracheophyta</taxon>
        <taxon>Spermatophyta</taxon>
        <taxon>Magnoliopsida</taxon>
        <taxon>Magnoliidae</taxon>
        <taxon>Piperales</taxon>
        <taxon>Aristolochiaceae</taxon>
        <taxon>Aristolochia</taxon>
    </lineage>
</organism>